<protein>
    <recommendedName>
        <fullName evidence="2">Copper amine oxidase-like N-terminal domain-containing protein</fullName>
    </recommendedName>
</protein>
<keyword evidence="4" id="KW-1185">Reference proteome</keyword>
<proteinExistence type="predicted"/>
<dbReference type="RefSeq" id="WP_108992345.1">
    <property type="nucleotide sequence ID" value="NZ_BDQX01000084.1"/>
</dbReference>
<evidence type="ECO:0000259" key="2">
    <source>
        <dbReference type="Pfam" id="PF07833"/>
    </source>
</evidence>
<accession>A0A2R5EKS8</accession>
<dbReference type="InterPro" id="IPR036582">
    <property type="entry name" value="Mao_N_sf"/>
</dbReference>
<dbReference type="Pfam" id="PF07833">
    <property type="entry name" value="Cu_amine_oxidN1"/>
    <property type="match status" value="1"/>
</dbReference>
<reference evidence="3 4" key="1">
    <citation type="submission" date="2017-08" db="EMBL/GenBank/DDBJ databases">
        <title>Substantial Increase in Enzyme Production by Combined Drug-Resistance Mutations in Paenibacillus agaridevorans.</title>
        <authorList>
            <person name="Tanaka Y."/>
            <person name="Funane K."/>
            <person name="Hosaka T."/>
            <person name="Shiwa Y."/>
            <person name="Fujita N."/>
            <person name="Miyazaki T."/>
            <person name="Yoshikawa H."/>
            <person name="Murakami K."/>
            <person name="Kasahara K."/>
            <person name="Inaoka T."/>
            <person name="Hiraga Y."/>
            <person name="Ochi K."/>
        </authorList>
    </citation>
    <scope>NUCLEOTIDE SEQUENCE [LARGE SCALE GENOMIC DNA]</scope>
    <source>
        <strain evidence="3 4">T-3040</strain>
    </source>
</reference>
<evidence type="ECO:0000313" key="3">
    <source>
        <dbReference type="EMBL" id="GBG07250.1"/>
    </source>
</evidence>
<dbReference type="EMBL" id="BDQX01000084">
    <property type="protein sequence ID" value="GBG07250.1"/>
    <property type="molecule type" value="Genomic_DNA"/>
</dbReference>
<name>A0A2R5EKS8_9BACL</name>
<keyword evidence="1" id="KW-0472">Membrane</keyword>
<evidence type="ECO:0000256" key="1">
    <source>
        <dbReference type="SAM" id="Phobius"/>
    </source>
</evidence>
<comment type="caution">
    <text evidence="3">The sequence shown here is derived from an EMBL/GenBank/DDBJ whole genome shotgun (WGS) entry which is preliminary data.</text>
</comment>
<dbReference type="InterPro" id="IPR012854">
    <property type="entry name" value="Cu_amine_oxidase-like_N"/>
</dbReference>
<organism evidence="3 4">
    <name type="scientific">Paenibacillus agaridevorans</name>
    <dbReference type="NCBI Taxonomy" id="171404"/>
    <lineage>
        <taxon>Bacteria</taxon>
        <taxon>Bacillati</taxon>
        <taxon>Bacillota</taxon>
        <taxon>Bacilli</taxon>
        <taxon>Bacillales</taxon>
        <taxon>Paenibacillaceae</taxon>
        <taxon>Paenibacillus</taxon>
    </lineage>
</organism>
<evidence type="ECO:0000313" key="4">
    <source>
        <dbReference type="Proteomes" id="UP000245202"/>
    </source>
</evidence>
<dbReference type="SUPFAM" id="SSF55383">
    <property type="entry name" value="Copper amine oxidase, domain N"/>
    <property type="match status" value="1"/>
</dbReference>
<feature type="transmembrane region" description="Helical" evidence="1">
    <location>
        <begin position="6"/>
        <end position="27"/>
    </location>
</feature>
<keyword evidence="1" id="KW-0812">Transmembrane</keyword>
<keyword evidence="1" id="KW-1133">Transmembrane helix</keyword>
<sequence length="313" mass="35668">MKRNFGKIVVIGIAAIVLVPILLYVEFQNGFYQKFRFEQRTERYLAQTYDESMKVVSTRYLWDNIEPLVATVQPASDPSLQFYVYVSKNREKGLSDDYATTLWKKQAKQEAESLLQTVQTEYARSIDIDFSCCKVAEYDYASIQGEVPHYGTTGLPFDLVVNMERPAEEADLANMYHSVTSLRESKSLLLDKLIFRFPHPVTGSTVSFEIPGEAMDGVSSVKEIEAYNVTRFPASYIAEEIRATLSWNEEKSEAVFKREDESLVVRSWGNEAIWNGMPLEDPIGAYIGDSMELQVPVQLIERTFGQKLALWSP</sequence>
<dbReference type="Proteomes" id="UP000245202">
    <property type="component" value="Unassembled WGS sequence"/>
</dbReference>
<gene>
    <name evidence="3" type="ORF">PAT3040_01798</name>
</gene>
<dbReference type="AlphaFoldDB" id="A0A2R5EKS8"/>
<feature type="domain" description="Copper amine oxidase-like N-terminal" evidence="2">
    <location>
        <begin position="228"/>
        <end position="307"/>
    </location>
</feature>